<organism evidence="2 3">
    <name type="scientific">Cuscuta campestris</name>
    <dbReference type="NCBI Taxonomy" id="132261"/>
    <lineage>
        <taxon>Eukaryota</taxon>
        <taxon>Viridiplantae</taxon>
        <taxon>Streptophyta</taxon>
        <taxon>Embryophyta</taxon>
        <taxon>Tracheophyta</taxon>
        <taxon>Spermatophyta</taxon>
        <taxon>Magnoliopsida</taxon>
        <taxon>eudicotyledons</taxon>
        <taxon>Gunneridae</taxon>
        <taxon>Pentapetalae</taxon>
        <taxon>asterids</taxon>
        <taxon>lamiids</taxon>
        <taxon>Solanales</taxon>
        <taxon>Convolvulaceae</taxon>
        <taxon>Cuscuteae</taxon>
        <taxon>Cuscuta</taxon>
        <taxon>Cuscuta subgen. Grammica</taxon>
        <taxon>Cuscuta sect. Cleistogrammica</taxon>
    </lineage>
</organism>
<dbReference type="PANTHER" id="PTHR34191">
    <property type="entry name" value="LATE EMBRYOGENESIS ABUNDANT PROTEIN (LEA) FAMILY PROTEIN"/>
    <property type="match status" value="1"/>
</dbReference>
<feature type="compositionally biased region" description="Polar residues" evidence="1">
    <location>
        <begin position="1"/>
        <end position="22"/>
    </location>
</feature>
<evidence type="ECO:0000256" key="1">
    <source>
        <dbReference type="SAM" id="MobiDB-lite"/>
    </source>
</evidence>
<gene>
    <name evidence="2" type="ORF">CCAM_LOCUS22575</name>
</gene>
<keyword evidence="3" id="KW-1185">Reference proteome</keyword>
<dbReference type="PANTHER" id="PTHR34191:SF23">
    <property type="entry name" value="ABA-INDUCIBLE PROTEIN-LIKE"/>
    <property type="match status" value="1"/>
</dbReference>
<evidence type="ECO:0000313" key="2">
    <source>
        <dbReference type="EMBL" id="VFQ80799.1"/>
    </source>
</evidence>
<name>A0A484LX21_9ASTE</name>
<proteinExistence type="predicted"/>
<dbReference type="Proteomes" id="UP000595140">
    <property type="component" value="Unassembled WGS sequence"/>
</dbReference>
<accession>A0A484LX21</accession>
<sequence>MDNSQSMSYQAGQTKGQAQEKGNQMMEKASNAAQSAKETLQDAGQQMQAKAQGAADAVKNAMSNLLRRATILPTLTRRQVSLRPLKNQGKDNEFEREAAKVLKGDFFDSQNAGDQKVVSAISQEVAKMFKGKAEQGELHEVNVVSTNFTCMAPDSHFVLNS</sequence>
<evidence type="ECO:0000313" key="3">
    <source>
        <dbReference type="Proteomes" id="UP000595140"/>
    </source>
</evidence>
<feature type="region of interest" description="Disordered" evidence="1">
    <location>
        <begin position="1"/>
        <end position="48"/>
    </location>
</feature>
<dbReference type="EMBL" id="OOIL02002181">
    <property type="protein sequence ID" value="VFQ80799.1"/>
    <property type="molecule type" value="Genomic_DNA"/>
</dbReference>
<dbReference type="OrthoDB" id="1736743at2759"/>
<dbReference type="InterPro" id="IPR039624">
    <property type="entry name" value="LEA1/2/D7/KIN2"/>
</dbReference>
<reference evidence="2 3" key="1">
    <citation type="submission" date="2018-04" db="EMBL/GenBank/DDBJ databases">
        <authorList>
            <person name="Vogel A."/>
        </authorList>
    </citation>
    <scope>NUCLEOTIDE SEQUENCE [LARGE SCALE GENOMIC DNA]</scope>
</reference>
<dbReference type="AlphaFoldDB" id="A0A484LX21"/>
<protein>
    <submittedName>
        <fullName evidence="2">Uncharacterized protein</fullName>
    </submittedName>
</protein>